<evidence type="ECO:0000313" key="3">
    <source>
        <dbReference type="EMBL" id="KAL0945266.1"/>
    </source>
</evidence>
<gene>
    <name evidence="3" type="ORF">HGRIS_000777</name>
</gene>
<proteinExistence type="predicted"/>
<evidence type="ECO:0000256" key="1">
    <source>
        <dbReference type="SAM" id="SignalP"/>
    </source>
</evidence>
<reference evidence="4" key="1">
    <citation type="submission" date="2024-06" db="EMBL/GenBank/DDBJ databases">
        <title>Multi-omics analyses provide insights into the biosynthesis of the anticancer antibiotic pleurotin in Hohenbuehelia grisea.</title>
        <authorList>
            <person name="Weaver J.A."/>
            <person name="Alberti F."/>
        </authorList>
    </citation>
    <scope>NUCLEOTIDE SEQUENCE [LARGE SCALE GENOMIC DNA]</scope>
    <source>
        <strain evidence="4">T-177</strain>
    </source>
</reference>
<feature type="domain" description="DUF5648" evidence="2">
    <location>
        <begin position="49"/>
        <end position="185"/>
    </location>
</feature>
<evidence type="ECO:0000313" key="4">
    <source>
        <dbReference type="Proteomes" id="UP001556367"/>
    </source>
</evidence>
<name>A0ABR3IPR1_9AGAR</name>
<keyword evidence="4" id="KW-1185">Reference proteome</keyword>
<protein>
    <recommendedName>
        <fullName evidence="2">DUF5648 domain-containing protein</fullName>
    </recommendedName>
</protein>
<feature type="chain" id="PRO_5045319654" description="DUF5648 domain-containing protein" evidence="1">
    <location>
        <begin position="20"/>
        <end position="189"/>
    </location>
</feature>
<organism evidence="3 4">
    <name type="scientific">Hohenbuehelia grisea</name>
    <dbReference type="NCBI Taxonomy" id="104357"/>
    <lineage>
        <taxon>Eukaryota</taxon>
        <taxon>Fungi</taxon>
        <taxon>Dikarya</taxon>
        <taxon>Basidiomycota</taxon>
        <taxon>Agaricomycotina</taxon>
        <taxon>Agaricomycetes</taxon>
        <taxon>Agaricomycetidae</taxon>
        <taxon>Agaricales</taxon>
        <taxon>Pleurotineae</taxon>
        <taxon>Pleurotaceae</taxon>
        <taxon>Hohenbuehelia</taxon>
    </lineage>
</organism>
<accession>A0ABR3IPR1</accession>
<sequence>MKLSPTFVLALLCAILVKALPANTTVSEGSDDNEEKIPVPCPDFQRAIPLFRAGNPQLRNHFYTTDYNEFWYMVMERKYLNDGYAGRLYDTHDRYTVPVYRLYNQWTYDHFYTTSEWERDDYISSRGYQYERVAGYILPSDICSGIPLFRLISRAKTHFYTTNPKERYEAVTYQGYAYEGILGYVQEMR</sequence>
<dbReference type="Proteomes" id="UP001556367">
    <property type="component" value="Unassembled WGS sequence"/>
</dbReference>
<dbReference type="InterPro" id="IPR043708">
    <property type="entry name" value="DUF5648"/>
</dbReference>
<dbReference type="Pfam" id="PF18885">
    <property type="entry name" value="DUF5648"/>
    <property type="match status" value="1"/>
</dbReference>
<evidence type="ECO:0000259" key="2">
    <source>
        <dbReference type="Pfam" id="PF18885"/>
    </source>
</evidence>
<feature type="signal peptide" evidence="1">
    <location>
        <begin position="1"/>
        <end position="19"/>
    </location>
</feature>
<comment type="caution">
    <text evidence="3">The sequence shown here is derived from an EMBL/GenBank/DDBJ whole genome shotgun (WGS) entry which is preliminary data.</text>
</comment>
<keyword evidence="1" id="KW-0732">Signal</keyword>
<dbReference type="EMBL" id="JASNQZ010000018">
    <property type="protein sequence ID" value="KAL0945266.1"/>
    <property type="molecule type" value="Genomic_DNA"/>
</dbReference>